<gene>
    <name evidence="1" type="ORF">I9054_012185</name>
</gene>
<organism evidence="1 2">
    <name type="scientific">Acinetobacter bereziniae</name>
    <name type="common">Acinetobacter genomosp. 10</name>
    <dbReference type="NCBI Taxonomy" id="106648"/>
    <lineage>
        <taxon>Bacteria</taxon>
        <taxon>Pseudomonadati</taxon>
        <taxon>Pseudomonadota</taxon>
        <taxon>Gammaproteobacteria</taxon>
        <taxon>Moraxellales</taxon>
        <taxon>Moraxellaceae</taxon>
        <taxon>Acinetobacter</taxon>
    </lineage>
</organism>
<evidence type="ECO:0000313" key="1">
    <source>
        <dbReference type="EMBL" id="UUN96144.1"/>
    </source>
</evidence>
<protein>
    <submittedName>
        <fullName evidence="1">Uncharacterized protein</fullName>
    </submittedName>
</protein>
<dbReference type="Proteomes" id="UP000644140">
    <property type="component" value="Chromosome"/>
</dbReference>
<evidence type="ECO:0000313" key="2">
    <source>
        <dbReference type="Proteomes" id="UP000644140"/>
    </source>
</evidence>
<proteinExistence type="predicted"/>
<name>A0A8I1AJX1_ACIBZ</name>
<sequence>MAQEAVGLVIFSVNGQDYDCASYEVQHNTGVKAIPTMNRTQRIKFTSEGIKTWTLSVAVVIPDGKDQIQWKGIKDARISIESLTGNFRTTYVDCFVTEASESYSVEGETRRNLSLFALDELEESL</sequence>
<dbReference type="RefSeq" id="WP_151780579.1">
    <property type="nucleotide sequence ID" value="NZ_BKNL01000001.1"/>
</dbReference>
<accession>A0A8I1AJX1</accession>
<reference evidence="1" key="1">
    <citation type="submission" date="2022-02" db="EMBL/GenBank/DDBJ databases">
        <title>Characterization of Tn125 harboring carbapenem-resistant Acinetobacter bereziniae clinical isolates.</title>
        <authorList>
            <person name="Wong N.-K."/>
            <person name="Pan Q."/>
        </authorList>
    </citation>
    <scope>NUCLEOTIDE SEQUENCE</scope>
    <source>
        <strain evidence="1">GD03393</strain>
    </source>
</reference>
<dbReference type="AlphaFoldDB" id="A0A8I1AJX1"/>
<dbReference type="EMBL" id="CP092085">
    <property type="protein sequence ID" value="UUN96144.1"/>
    <property type="molecule type" value="Genomic_DNA"/>
</dbReference>